<dbReference type="Pfam" id="PF00117">
    <property type="entry name" value="GATase"/>
    <property type="match status" value="1"/>
</dbReference>
<feature type="binding site" evidence="11">
    <location>
        <position position="142"/>
    </location>
    <ligand>
        <name>Mg(2+)</name>
        <dbReference type="ChEBI" id="CHEBI:18420"/>
    </ligand>
</feature>
<keyword evidence="7 11" id="KW-0460">Magnesium</keyword>
<comment type="catalytic activity">
    <reaction evidence="11">
        <text>L-glutamine + H2O = L-glutamate + NH4(+)</text>
        <dbReference type="Rhea" id="RHEA:15889"/>
        <dbReference type="ChEBI" id="CHEBI:15377"/>
        <dbReference type="ChEBI" id="CHEBI:28938"/>
        <dbReference type="ChEBI" id="CHEBI:29985"/>
        <dbReference type="ChEBI" id="CHEBI:58359"/>
    </reaction>
</comment>
<sequence>MTTKYIFITGGVISSLGKGITAASIAKLLQAKGYKVTNVKCEMYVNIDAGTIRPTEHGEVFVTTDGVETDQDIGSYERFLGEDLNSSNFLTTGQIYQAIIQRERNLEYDGEDVEVVPHVPEEIIRRVKEAGKKSKAEIVIVEIGGTVGEYQGILFLEANRMMKLKEPKNICHVHVSYLPIPSTVGEMKTKPVQYSVRTLNAAGIQPDFVVGRAALPLDEKRKNKISSFCSVPEENVISNPDVKSIYEVPIILEEQKFGEKILKHFGLKPRQQDLREWRDLVAVIKGATKEVKIGIVGKYFQTGDFTLEDSYVSIIEAVKHACWANNQKPVIQWLASEKYEKDPKAVGELKDYDGVIVPGGYGSRGVEGKIAAIKFLRENKIPFLGLCYGMQLAVIEFSRNVVGLPDANTTEINPKTANPVICLMSEQKEFLKNKHYGDTQRLGSHPCQVIPKTLADKAYNQALIKERHRHRYEFNNGFRELLEKRGLVVSGINPERNLVEIVELKNQPFFLGTQFHPEFQSRPLSPHPLFKEFIKACVRNKKQPR</sequence>
<evidence type="ECO:0000256" key="11">
    <source>
        <dbReference type="HAMAP-Rule" id="MF_01227"/>
    </source>
</evidence>
<dbReference type="FunFam" id="3.40.50.880:FF:000002">
    <property type="entry name" value="CTP synthase"/>
    <property type="match status" value="1"/>
</dbReference>
<dbReference type="InterPro" id="IPR029062">
    <property type="entry name" value="Class_I_gatase-like"/>
</dbReference>
<dbReference type="GO" id="GO:0097268">
    <property type="term" value="C:cytoophidium"/>
    <property type="evidence" value="ECO:0007669"/>
    <property type="project" value="UniProtKB-ARBA"/>
</dbReference>
<dbReference type="PANTHER" id="PTHR11550:SF0">
    <property type="entry name" value="CTP SYNTHASE-RELATED"/>
    <property type="match status" value="1"/>
</dbReference>
<feature type="binding site" evidence="11">
    <location>
        <position position="14"/>
    </location>
    <ligand>
        <name>UTP</name>
        <dbReference type="ChEBI" id="CHEBI:46398"/>
    </ligand>
</feature>
<feature type="region of interest" description="Amidoligase domain" evidence="11">
    <location>
        <begin position="1"/>
        <end position="267"/>
    </location>
</feature>
<evidence type="ECO:0000256" key="1">
    <source>
        <dbReference type="ARBA" id="ARBA00005171"/>
    </source>
</evidence>
<dbReference type="PROSITE" id="PS51273">
    <property type="entry name" value="GATASE_TYPE_1"/>
    <property type="match status" value="1"/>
</dbReference>
<dbReference type="CDD" id="cd01746">
    <property type="entry name" value="GATase1_CTP_Synthase"/>
    <property type="match status" value="1"/>
</dbReference>
<comment type="miscellaneous">
    <text evidence="11">CTPSs have evolved a hybrid strategy for distinguishing between UTP and CTP. The overlapping regions of the product feedback inhibitory and substrate sites recognize a common feature in both compounds, the triphosphate moiety. To differentiate isosteric substrate and product pyrimidine rings, an additional pocket far from the expected kinase/ligase catalytic site, specifically recognizes the cytosine and ribose portions of the product inhibitor.</text>
</comment>
<feature type="domain" description="CTP synthase N-terminal" evidence="13">
    <location>
        <begin position="4"/>
        <end position="267"/>
    </location>
</feature>
<comment type="caution">
    <text evidence="11">Lacks conserved residue(s) required for the propagation of feature annotation.</text>
</comment>
<evidence type="ECO:0000256" key="5">
    <source>
        <dbReference type="ARBA" id="ARBA00022741"/>
    </source>
</evidence>
<feature type="binding site" evidence="11">
    <location>
        <position position="360"/>
    </location>
    <ligand>
        <name>L-glutamine</name>
        <dbReference type="ChEBI" id="CHEBI:58359"/>
    </ligand>
</feature>
<dbReference type="GO" id="GO:0044210">
    <property type="term" value="P:'de novo' CTP biosynthetic process"/>
    <property type="evidence" value="ECO:0007669"/>
    <property type="project" value="UniProtKB-UniRule"/>
</dbReference>
<dbReference type="NCBIfam" id="NF003792">
    <property type="entry name" value="PRK05380.1"/>
    <property type="match status" value="1"/>
</dbReference>
<feature type="domain" description="Glutamine amidotransferase" evidence="12">
    <location>
        <begin position="308"/>
        <end position="535"/>
    </location>
</feature>
<keyword evidence="6 11" id="KW-0067">ATP-binding</keyword>
<comment type="caution">
    <text evidence="14">The sequence shown here is derived from an EMBL/GenBank/DDBJ whole genome shotgun (WGS) entry which is preliminary data.</text>
</comment>
<dbReference type="GO" id="GO:0046872">
    <property type="term" value="F:metal ion binding"/>
    <property type="evidence" value="ECO:0007669"/>
    <property type="project" value="UniProtKB-KW"/>
</dbReference>
<dbReference type="PANTHER" id="PTHR11550">
    <property type="entry name" value="CTP SYNTHASE"/>
    <property type="match status" value="1"/>
</dbReference>
<feature type="active site" evidence="11">
    <location>
        <position position="516"/>
    </location>
</feature>
<gene>
    <name evidence="11" type="primary">pyrG</name>
    <name evidence="14" type="ORF">COU03_03970</name>
</gene>
<dbReference type="InterPro" id="IPR033828">
    <property type="entry name" value="GATase1_CTP_Synthase"/>
</dbReference>
<evidence type="ECO:0000256" key="7">
    <source>
        <dbReference type="ARBA" id="ARBA00022842"/>
    </source>
</evidence>
<feature type="binding site" evidence="11">
    <location>
        <begin position="15"/>
        <end position="20"/>
    </location>
    <ligand>
        <name>ATP</name>
        <dbReference type="ChEBI" id="CHEBI:30616"/>
    </ligand>
</feature>
<dbReference type="CDD" id="cd03113">
    <property type="entry name" value="CTPS_N"/>
    <property type="match status" value="1"/>
</dbReference>
<accession>A0A2H0UXM9</accession>
<evidence type="ECO:0000256" key="4">
    <source>
        <dbReference type="ARBA" id="ARBA00022723"/>
    </source>
</evidence>
<dbReference type="GO" id="GO:0019856">
    <property type="term" value="P:pyrimidine nucleobase biosynthetic process"/>
    <property type="evidence" value="ECO:0007669"/>
    <property type="project" value="TreeGrafter"/>
</dbReference>
<evidence type="ECO:0000256" key="2">
    <source>
        <dbReference type="ARBA" id="ARBA00007533"/>
    </source>
</evidence>
<dbReference type="Gene3D" id="3.40.50.300">
    <property type="entry name" value="P-loop containing nucleotide triphosphate hydrolases"/>
    <property type="match status" value="1"/>
</dbReference>
<evidence type="ECO:0000256" key="8">
    <source>
        <dbReference type="ARBA" id="ARBA00022962"/>
    </source>
</evidence>
<dbReference type="GO" id="GO:0005524">
    <property type="term" value="F:ATP binding"/>
    <property type="evidence" value="ECO:0007669"/>
    <property type="project" value="UniProtKB-KW"/>
</dbReference>
<evidence type="ECO:0000256" key="3">
    <source>
        <dbReference type="ARBA" id="ARBA00022598"/>
    </source>
</evidence>
<feature type="binding site" evidence="11">
    <location>
        <begin position="388"/>
        <end position="391"/>
    </location>
    <ligand>
        <name>L-glutamine</name>
        <dbReference type="ChEBI" id="CHEBI:58359"/>
    </ligand>
</feature>
<feature type="binding site" evidence="11">
    <location>
        <position position="14"/>
    </location>
    <ligand>
        <name>CTP</name>
        <dbReference type="ChEBI" id="CHEBI:37563"/>
        <note>allosteric inhibitor</note>
    </ligand>
</feature>
<keyword evidence="9 11" id="KW-0665">Pyrimidine biosynthesis</keyword>
<feature type="binding site" evidence="11">
    <location>
        <position position="224"/>
    </location>
    <ligand>
        <name>UTP</name>
        <dbReference type="ChEBI" id="CHEBI:46398"/>
    </ligand>
</feature>
<dbReference type="HAMAP" id="MF_01227">
    <property type="entry name" value="PyrG"/>
    <property type="match status" value="1"/>
</dbReference>
<feature type="active site" description="Nucleophile; for glutamine hydrolysis" evidence="11">
    <location>
        <position position="387"/>
    </location>
</feature>
<dbReference type="GO" id="GO:0003883">
    <property type="term" value="F:CTP synthase activity"/>
    <property type="evidence" value="ECO:0007669"/>
    <property type="project" value="UniProtKB-UniRule"/>
</dbReference>
<evidence type="ECO:0000259" key="13">
    <source>
        <dbReference type="Pfam" id="PF06418"/>
    </source>
</evidence>
<dbReference type="GO" id="GO:0042802">
    <property type="term" value="F:identical protein binding"/>
    <property type="evidence" value="ECO:0007669"/>
    <property type="project" value="TreeGrafter"/>
</dbReference>
<dbReference type="UniPathway" id="UPA00159">
    <property type="reaction ID" value="UER00277"/>
</dbReference>
<comment type="similarity">
    <text evidence="2 11">Belongs to the CTP synthase family.</text>
</comment>
<comment type="activity regulation">
    <text evidence="11">Allosterically activated by GTP, when glutamine is the substrate; GTP has no effect on the reaction when ammonia is the substrate. The allosteric effector GTP functions by stabilizing the protein conformation that binds the tetrahedral intermediate(s) formed during glutamine hydrolysis. Inhibited by the product CTP, via allosteric rather than competitive inhibition.</text>
</comment>
<keyword evidence="4 11" id="KW-0479">Metal-binding</keyword>
<protein>
    <recommendedName>
        <fullName evidence="11">CTP synthase</fullName>
        <ecNumber evidence="11">6.3.4.2</ecNumber>
    </recommendedName>
    <alternativeName>
        <fullName evidence="11">Cytidine 5'-triphosphate synthase</fullName>
    </alternativeName>
    <alternativeName>
        <fullName evidence="11">Cytidine triphosphate synthetase</fullName>
        <shortName evidence="11">CTP synthetase</shortName>
        <shortName evidence="11">CTPS</shortName>
    </alternativeName>
    <alternativeName>
        <fullName evidence="11">UTP--ammonia ligase</fullName>
    </alternativeName>
</protein>
<dbReference type="SUPFAM" id="SSF52540">
    <property type="entry name" value="P-loop containing nucleoside triphosphate hydrolases"/>
    <property type="match status" value="1"/>
</dbReference>
<feature type="binding site" evidence="11">
    <location>
        <position position="72"/>
    </location>
    <ligand>
        <name>Mg(2+)</name>
        <dbReference type="ChEBI" id="CHEBI:18420"/>
    </ligand>
</feature>
<dbReference type="InterPro" id="IPR017456">
    <property type="entry name" value="CTP_synthase_N"/>
</dbReference>
<dbReference type="SUPFAM" id="SSF52317">
    <property type="entry name" value="Class I glutamine amidotransferase-like"/>
    <property type="match status" value="1"/>
</dbReference>
<feature type="binding site" evidence="11">
    <location>
        <position position="72"/>
    </location>
    <ligand>
        <name>ATP</name>
        <dbReference type="ChEBI" id="CHEBI:30616"/>
    </ligand>
</feature>
<feature type="binding site" evidence="11">
    <location>
        <position position="224"/>
    </location>
    <ligand>
        <name>CTP</name>
        <dbReference type="ChEBI" id="CHEBI:37563"/>
        <note>allosteric inhibitor</note>
    </ligand>
</feature>
<name>A0A2H0UXM9_9BACT</name>
<dbReference type="InterPro" id="IPR017926">
    <property type="entry name" value="GATASE"/>
</dbReference>
<feature type="binding site" evidence="11">
    <location>
        <position position="471"/>
    </location>
    <ligand>
        <name>L-glutamine</name>
        <dbReference type="ChEBI" id="CHEBI:58359"/>
    </ligand>
</feature>
<evidence type="ECO:0000313" key="14">
    <source>
        <dbReference type="EMBL" id="PIR90840.1"/>
    </source>
</evidence>
<dbReference type="EC" id="6.3.4.2" evidence="11"/>
<feature type="binding site" evidence="11">
    <location>
        <begin position="188"/>
        <end position="193"/>
    </location>
    <ligand>
        <name>CTP</name>
        <dbReference type="ChEBI" id="CHEBI:37563"/>
        <note>allosteric inhibitor</note>
    </ligand>
</feature>
<evidence type="ECO:0000256" key="6">
    <source>
        <dbReference type="ARBA" id="ARBA00022840"/>
    </source>
</evidence>
<feature type="binding site" evidence="11">
    <location>
        <begin position="188"/>
        <end position="193"/>
    </location>
    <ligand>
        <name>UTP</name>
        <dbReference type="ChEBI" id="CHEBI:46398"/>
    </ligand>
</feature>
<dbReference type="NCBIfam" id="TIGR00337">
    <property type="entry name" value="PyrG"/>
    <property type="match status" value="1"/>
</dbReference>
<evidence type="ECO:0000256" key="10">
    <source>
        <dbReference type="ARBA" id="ARBA00047781"/>
    </source>
</evidence>
<comment type="pathway">
    <text evidence="1 11">Pyrimidine metabolism; CTP biosynthesis via de novo pathway; CTP from UDP: step 2/2.</text>
</comment>
<proteinExistence type="inferred from homology"/>
<feature type="binding site" evidence="11">
    <location>
        <position position="242"/>
    </location>
    <ligand>
        <name>ATP</name>
        <dbReference type="ChEBI" id="CHEBI:30616"/>
    </ligand>
</feature>
<evidence type="ECO:0000256" key="9">
    <source>
        <dbReference type="ARBA" id="ARBA00022975"/>
    </source>
</evidence>
<reference evidence="15" key="1">
    <citation type="submission" date="2017-09" db="EMBL/GenBank/DDBJ databases">
        <title>Depth-based differentiation of microbial function through sediment-hosted aquifers and enrichment of novel symbionts in the deep terrestrial subsurface.</title>
        <authorList>
            <person name="Probst A.J."/>
            <person name="Ladd B."/>
            <person name="Jarett J.K."/>
            <person name="Geller-Mcgrath D.E."/>
            <person name="Sieber C.M.K."/>
            <person name="Emerson J.B."/>
            <person name="Anantharaman K."/>
            <person name="Thomas B.C."/>
            <person name="Malmstrom R."/>
            <person name="Stieglmeier M."/>
            <person name="Klingl A."/>
            <person name="Woyke T."/>
            <person name="Ryan C.M."/>
            <person name="Banfield J.F."/>
        </authorList>
    </citation>
    <scope>NUCLEOTIDE SEQUENCE [LARGE SCALE GENOMIC DNA]</scope>
</reference>
<comment type="subunit">
    <text evidence="11">Homotetramer.</text>
</comment>
<dbReference type="Pfam" id="PF06418">
    <property type="entry name" value="CTP_synth_N"/>
    <property type="match status" value="1"/>
</dbReference>
<comment type="catalytic activity">
    <reaction evidence="11">
        <text>UTP + NH4(+) + ATP = CTP + ADP + phosphate + 2 H(+)</text>
        <dbReference type="Rhea" id="RHEA:16597"/>
        <dbReference type="ChEBI" id="CHEBI:15378"/>
        <dbReference type="ChEBI" id="CHEBI:28938"/>
        <dbReference type="ChEBI" id="CHEBI:30616"/>
        <dbReference type="ChEBI" id="CHEBI:37563"/>
        <dbReference type="ChEBI" id="CHEBI:43474"/>
        <dbReference type="ChEBI" id="CHEBI:46398"/>
        <dbReference type="ChEBI" id="CHEBI:456216"/>
    </reaction>
</comment>
<feature type="active site" evidence="11">
    <location>
        <position position="518"/>
    </location>
</feature>
<keyword evidence="3 11" id="KW-0436">Ligase</keyword>
<keyword evidence="8 11" id="KW-0315">Glutamine amidotransferase</keyword>
<feature type="binding site" evidence="11">
    <location>
        <position position="411"/>
    </location>
    <ligand>
        <name>L-glutamine</name>
        <dbReference type="ChEBI" id="CHEBI:58359"/>
    </ligand>
</feature>
<dbReference type="InterPro" id="IPR027417">
    <property type="entry name" value="P-loop_NTPase"/>
</dbReference>
<dbReference type="FunFam" id="3.40.50.300:FF:000009">
    <property type="entry name" value="CTP synthase"/>
    <property type="match status" value="1"/>
</dbReference>
<organism evidence="14 15">
    <name type="scientific">bacterium (Candidatus Gribaldobacteria) CG10_big_fil_rev_8_21_14_0_10_41_12</name>
    <dbReference type="NCBI Taxonomy" id="2014277"/>
    <lineage>
        <taxon>Bacteria</taxon>
        <taxon>Candidatus Gribaldobacteria</taxon>
    </lineage>
</organism>
<dbReference type="AlphaFoldDB" id="A0A2H0UXM9"/>
<keyword evidence="5 11" id="KW-0547">Nucleotide-binding</keyword>
<dbReference type="GO" id="GO:0005829">
    <property type="term" value="C:cytosol"/>
    <property type="evidence" value="ECO:0007669"/>
    <property type="project" value="TreeGrafter"/>
</dbReference>
<dbReference type="InterPro" id="IPR004468">
    <property type="entry name" value="CTP_synthase"/>
</dbReference>
<dbReference type="EMBL" id="PFAV01000073">
    <property type="protein sequence ID" value="PIR90840.1"/>
    <property type="molecule type" value="Genomic_DNA"/>
</dbReference>
<dbReference type="Gene3D" id="3.40.50.880">
    <property type="match status" value="1"/>
</dbReference>
<dbReference type="Proteomes" id="UP000228906">
    <property type="component" value="Unassembled WGS sequence"/>
</dbReference>
<dbReference type="GO" id="GO:0004359">
    <property type="term" value="F:glutaminase activity"/>
    <property type="evidence" value="ECO:0007669"/>
    <property type="project" value="RHEA"/>
</dbReference>
<evidence type="ECO:0000259" key="12">
    <source>
        <dbReference type="Pfam" id="PF00117"/>
    </source>
</evidence>
<comment type="function">
    <text evidence="11">Catalyzes the ATP-dependent amination of UTP to CTP with either L-glutamine or ammonia as the source of nitrogen. Regulates intracellular CTP levels through interactions with the four ribonucleotide triphosphates.</text>
</comment>
<comment type="catalytic activity">
    <reaction evidence="10 11">
        <text>UTP + L-glutamine + ATP + H2O = CTP + L-glutamate + ADP + phosphate + 2 H(+)</text>
        <dbReference type="Rhea" id="RHEA:26426"/>
        <dbReference type="ChEBI" id="CHEBI:15377"/>
        <dbReference type="ChEBI" id="CHEBI:15378"/>
        <dbReference type="ChEBI" id="CHEBI:29985"/>
        <dbReference type="ChEBI" id="CHEBI:30616"/>
        <dbReference type="ChEBI" id="CHEBI:37563"/>
        <dbReference type="ChEBI" id="CHEBI:43474"/>
        <dbReference type="ChEBI" id="CHEBI:46398"/>
        <dbReference type="ChEBI" id="CHEBI:58359"/>
        <dbReference type="ChEBI" id="CHEBI:456216"/>
        <dbReference type="EC" id="6.3.4.2"/>
    </reaction>
</comment>
<evidence type="ECO:0000313" key="15">
    <source>
        <dbReference type="Proteomes" id="UP000228906"/>
    </source>
</evidence>